<keyword evidence="2" id="KW-1185">Reference proteome</keyword>
<evidence type="ECO:0008006" key="3">
    <source>
        <dbReference type="Google" id="ProtNLM"/>
    </source>
</evidence>
<comment type="caution">
    <text evidence="1">The sequence shown here is derived from an EMBL/GenBank/DDBJ whole genome shotgun (WGS) entry which is preliminary data.</text>
</comment>
<gene>
    <name evidence="1" type="ORF">LSUB1_G006173</name>
</gene>
<protein>
    <recommendedName>
        <fullName evidence="3">ATP-binding protein</fullName>
    </recommendedName>
</protein>
<dbReference type="OrthoDB" id="3231855at2759"/>
<dbReference type="InterPro" id="IPR027417">
    <property type="entry name" value="P-loop_NTPase"/>
</dbReference>
<organism evidence="1 2">
    <name type="scientific">Lachnellula subtilissima</name>
    <dbReference type="NCBI Taxonomy" id="602034"/>
    <lineage>
        <taxon>Eukaryota</taxon>
        <taxon>Fungi</taxon>
        <taxon>Dikarya</taxon>
        <taxon>Ascomycota</taxon>
        <taxon>Pezizomycotina</taxon>
        <taxon>Leotiomycetes</taxon>
        <taxon>Helotiales</taxon>
        <taxon>Lachnaceae</taxon>
        <taxon>Lachnellula</taxon>
    </lineage>
</organism>
<dbReference type="PANTHER" id="PTHR37807">
    <property type="entry name" value="OS07G0160300 PROTEIN"/>
    <property type="match status" value="1"/>
</dbReference>
<name>A0A8H8RFU5_9HELO</name>
<dbReference type="AlphaFoldDB" id="A0A8H8RFU5"/>
<dbReference type="Pfam" id="PF13671">
    <property type="entry name" value="AAA_33"/>
    <property type="match status" value="1"/>
</dbReference>
<reference evidence="1 2" key="1">
    <citation type="submission" date="2018-05" db="EMBL/GenBank/DDBJ databases">
        <title>Genome sequencing and assembly of the regulated plant pathogen Lachnellula willkommii and related sister species for the development of diagnostic species identification markers.</title>
        <authorList>
            <person name="Giroux E."/>
            <person name="Bilodeau G."/>
        </authorList>
    </citation>
    <scope>NUCLEOTIDE SEQUENCE [LARGE SCALE GENOMIC DNA]</scope>
    <source>
        <strain evidence="1 2">CBS 197.66</strain>
    </source>
</reference>
<dbReference type="PANTHER" id="PTHR37807:SF3">
    <property type="entry name" value="OS07G0160300 PROTEIN"/>
    <property type="match status" value="1"/>
</dbReference>
<accession>A0A8H8RFU5</accession>
<dbReference type="EMBL" id="QGMJ01000695">
    <property type="protein sequence ID" value="TVY34094.1"/>
    <property type="molecule type" value="Genomic_DNA"/>
</dbReference>
<evidence type="ECO:0000313" key="1">
    <source>
        <dbReference type="EMBL" id="TVY34094.1"/>
    </source>
</evidence>
<proteinExistence type="predicted"/>
<evidence type="ECO:0000313" key="2">
    <source>
        <dbReference type="Proteomes" id="UP000462212"/>
    </source>
</evidence>
<dbReference type="SUPFAM" id="SSF52540">
    <property type="entry name" value="P-loop containing nucleoside triphosphate hydrolases"/>
    <property type="match status" value="1"/>
</dbReference>
<dbReference type="Proteomes" id="UP000462212">
    <property type="component" value="Unassembled WGS sequence"/>
</dbReference>
<sequence length="184" mass="20760">MSGGPGSGKSTIANLLAQSIDGVVINHDLIKSFFLENGMLFDQAAKFAYGLDWRLAEDLIKQGRSVILDSVCNYNETLDRGTALAKLYGYEYKYVDCRVDDVDLLDRRLQSRVSLRSQRTGMDCPPRDVEGARDTRDYRAVFERWIEDSSCPAGIAVVVDSTRSPEKCRDDILEQIVSPPYCWY</sequence>
<dbReference type="Gene3D" id="3.40.50.300">
    <property type="entry name" value="P-loop containing nucleotide triphosphate hydrolases"/>
    <property type="match status" value="1"/>
</dbReference>